<dbReference type="InterPro" id="IPR005134">
    <property type="entry name" value="UPF0114"/>
</dbReference>
<dbReference type="RefSeq" id="WP_350244686.1">
    <property type="nucleotide sequence ID" value="NZ_CP158299.1"/>
</dbReference>
<feature type="transmembrane region" description="Helical" evidence="1">
    <location>
        <begin position="145"/>
        <end position="165"/>
    </location>
</feature>
<dbReference type="PIRSF" id="PIRSF026509">
    <property type="entry name" value="UCP026509"/>
    <property type="match status" value="1"/>
</dbReference>
<organism evidence="2">
    <name type="scientific">Deinococcus sonorensis KR-87</name>
    <dbReference type="NCBI Taxonomy" id="694439"/>
    <lineage>
        <taxon>Bacteria</taxon>
        <taxon>Thermotogati</taxon>
        <taxon>Deinococcota</taxon>
        <taxon>Deinococci</taxon>
        <taxon>Deinococcales</taxon>
        <taxon>Deinococcaceae</taxon>
        <taxon>Deinococcus</taxon>
    </lineage>
</organism>
<feature type="transmembrane region" description="Helical" evidence="1">
    <location>
        <begin position="79"/>
        <end position="99"/>
    </location>
</feature>
<dbReference type="AlphaFoldDB" id="A0AAU7UDU4"/>
<keyword evidence="1" id="KW-0472">Membrane</keyword>
<keyword evidence="1" id="KW-0812">Transmembrane</keyword>
<reference evidence="2" key="1">
    <citation type="submission" date="2024-06" db="EMBL/GenBank/DDBJ databases">
        <title>Draft Genome Sequence of Deinococcus sonorensis Type Strain KR-87, a Biofilm Producing Representative of the Genus Deinococcus.</title>
        <authorList>
            <person name="Boren L.S."/>
            <person name="Grosso R.A."/>
            <person name="Hugenberg-Cox A.N."/>
            <person name="Hill J.T.E."/>
            <person name="Albert C.M."/>
            <person name="Tuohy J.M."/>
        </authorList>
    </citation>
    <scope>NUCLEOTIDE SEQUENCE</scope>
    <source>
        <strain evidence="2">KR-87</strain>
    </source>
</reference>
<name>A0AAU7UDU4_9DEIO</name>
<dbReference type="PANTHER" id="PTHR31721:SF4">
    <property type="entry name" value="OS06G0710300 PROTEIN"/>
    <property type="match status" value="1"/>
</dbReference>
<dbReference type="Pfam" id="PF03350">
    <property type="entry name" value="UPF0114"/>
    <property type="match status" value="1"/>
</dbReference>
<accession>A0AAU7UDU4</accession>
<keyword evidence="1" id="KW-1133">Transmembrane helix</keyword>
<evidence type="ECO:0000313" key="2">
    <source>
        <dbReference type="EMBL" id="XBV86611.1"/>
    </source>
</evidence>
<evidence type="ECO:0000256" key="1">
    <source>
        <dbReference type="SAM" id="Phobius"/>
    </source>
</evidence>
<proteinExistence type="predicted"/>
<dbReference type="KEGG" id="dsc:ABOD76_09965"/>
<protein>
    <submittedName>
        <fullName evidence="2">YqhA family protein</fullName>
    </submittedName>
</protein>
<gene>
    <name evidence="2" type="ORF">ABOD76_09965</name>
</gene>
<sequence length="184" mass="19731">MAIPPRDPPDRRSWLKRRGFSLTLLIAEFGVLSSLVFSLALFVFGAARTFRVLWEALPDIGGEATSKTLLLSAVEQTDVLLVATALLIISVGLQALFVQQLDNLPPWLHIRTFDDLKQKLLGIVVVALSVEFFKVALKWDGTASVLPLGLSLAAVILAIAVYSVVLQRSGGEGHEAGGPGGPHP</sequence>
<dbReference type="PANTHER" id="PTHR31721">
    <property type="entry name" value="OS06G0710300 PROTEIN"/>
    <property type="match status" value="1"/>
</dbReference>
<dbReference type="EMBL" id="CP158299">
    <property type="protein sequence ID" value="XBV86611.1"/>
    <property type="molecule type" value="Genomic_DNA"/>
</dbReference>
<feature type="transmembrane region" description="Helical" evidence="1">
    <location>
        <begin position="120"/>
        <end position="139"/>
    </location>
</feature>
<feature type="transmembrane region" description="Helical" evidence="1">
    <location>
        <begin position="20"/>
        <end position="44"/>
    </location>
</feature>